<sequence>MPCLNNSSRHFGYVINSQRYYVNDLGPAASKAGRRYAAPLAGLLGPAALRALVWPYRPRLRSAGPKKGPSAPKKSRNF</sequence>
<feature type="compositionally biased region" description="Low complexity" evidence="1">
    <location>
        <begin position="62"/>
        <end position="72"/>
    </location>
</feature>
<organism evidence="2 3">
    <name type="scientific">Saprospira grandis DSM 2844</name>
    <dbReference type="NCBI Taxonomy" id="694433"/>
    <lineage>
        <taxon>Bacteria</taxon>
        <taxon>Pseudomonadati</taxon>
        <taxon>Bacteroidota</taxon>
        <taxon>Saprospiria</taxon>
        <taxon>Saprospirales</taxon>
        <taxon>Saprospiraceae</taxon>
        <taxon>Saprospira</taxon>
    </lineage>
</organism>
<dbReference type="Proteomes" id="UP000005113">
    <property type="component" value="Unassembled WGS sequence"/>
</dbReference>
<name>J1I5X4_9BACT</name>
<dbReference type="HOGENOM" id="CLU_2620021_0_0_10"/>
<gene>
    <name evidence="2" type="ORF">SapgrDRAFT_2491</name>
</gene>
<accession>J1I5X4</accession>
<evidence type="ECO:0000256" key="1">
    <source>
        <dbReference type="SAM" id="MobiDB-lite"/>
    </source>
</evidence>
<proteinExistence type="predicted"/>
<protein>
    <submittedName>
        <fullName evidence="2">Uncharacterized protein</fullName>
    </submittedName>
</protein>
<feature type="region of interest" description="Disordered" evidence="1">
    <location>
        <begin position="59"/>
        <end position="78"/>
    </location>
</feature>
<dbReference type="AlphaFoldDB" id="J1I5X4"/>
<dbReference type="EMBL" id="JH719942">
    <property type="protein sequence ID" value="EJF54150.1"/>
    <property type="molecule type" value="Genomic_DNA"/>
</dbReference>
<reference evidence="3" key="1">
    <citation type="journal article" date="2012" name="Stand. Genomic Sci.">
        <title>Permanent draft genome sequence of the gliding predator Saprospira grandis strain Sa g1 (= HR1).</title>
        <authorList>
            <person name="Mavromatis K."/>
            <person name="Chertkov O."/>
            <person name="Lapidus A."/>
            <person name="Nolan M."/>
            <person name="Lucas S."/>
            <person name="Tice H."/>
            <person name="Del Rio T.G."/>
            <person name="Cheng J.F."/>
            <person name="Han C."/>
            <person name="Tapia R."/>
            <person name="Bruce D."/>
            <person name="Goodwin L.A."/>
            <person name="Pitluck S."/>
            <person name="Huntemann M."/>
            <person name="Liolios K."/>
            <person name="Pagani I."/>
            <person name="Ivanova N."/>
            <person name="Mikhailova N."/>
            <person name="Pati A."/>
            <person name="Chen A."/>
            <person name="Palaniappan K."/>
            <person name="Land M."/>
            <person name="Brambilla E.M."/>
            <person name="Rohde M."/>
            <person name="Spring S."/>
            <person name="Goker M."/>
            <person name="Detter J.C."/>
            <person name="Bristow J."/>
            <person name="Eisen J.A."/>
            <person name="Markowitz V."/>
            <person name="Hugenholtz P."/>
            <person name="Kyrpides N.C."/>
            <person name="Klenk H.P."/>
            <person name="Woyke T."/>
        </authorList>
    </citation>
    <scope>NUCLEOTIDE SEQUENCE [LARGE SCALE GENOMIC DNA]</scope>
    <source>
        <strain evidence="3">DSM 2844</strain>
    </source>
</reference>
<evidence type="ECO:0000313" key="2">
    <source>
        <dbReference type="EMBL" id="EJF54150.1"/>
    </source>
</evidence>
<evidence type="ECO:0000313" key="3">
    <source>
        <dbReference type="Proteomes" id="UP000005113"/>
    </source>
</evidence>